<name>A0AAU7TDF0_9ACTN</name>
<sequence length="61" mass="7320">MPSERPVDRLDPEKRHQLNNLIASWRMENMPLSDKEIDIFARYLLGEITAEQRRQLLDEQL</sequence>
<dbReference type="Gene3D" id="1.10.8.1050">
    <property type="entry name" value="Antitoxin VbhA-like"/>
    <property type="match status" value="1"/>
</dbReference>
<proteinExistence type="predicted"/>
<reference evidence="1" key="1">
    <citation type="submission" date="2024-06" db="EMBL/GenBank/DDBJ databases">
        <title>Kribbella sp. strain HUAS MG21 genome sequences.</title>
        <authorList>
            <person name="Mo P."/>
        </authorList>
    </citation>
    <scope>NUCLEOTIDE SEQUENCE</scope>
    <source>
        <strain evidence="1">HUAS MG21</strain>
    </source>
</reference>
<dbReference type="InterPro" id="IPR033788">
    <property type="entry name" value="VbhA-like"/>
</dbReference>
<protein>
    <submittedName>
        <fullName evidence="1">Antitoxin VbhA family protein</fullName>
    </submittedName>
</protein>
<dbReference type="InterPro" id="IPR043038">
    <property type="entry name" value="VbhA_sf"/>
</dbReference>
<organism evidence="1">
    <name type="scientific">Kribbella sp. HUAS MG21</name>
    <dbReference type="NCBI Taxonomy" id="3160966"/>
    <lineage>
        <taxon>Bacteria</taxon>
        <taxon>Bacillati</taxon>
        <taxon>Actinomycetota</taxon>
        <taxon>Actinomycetes</taxon>
        <taxon>Propionibacteriales</taxon>
        <taxon>Kribbellaceae</taxon>
        <taxon>Kribbella</taxon>
    </lineage>
</organism>
<dbReference type="RefSeq" id="WP_350277482.1">
    <property type="nucleotide sequence ID" value="NZ_CP158165.1"/>
</dbReference>
<evidence type="ECO:0000313" key="1">
    <source>
        <dbReference type="EMBL" id="XBV24661.1"/>
    </source>
</evidence>
<gene>
    <name evidence="1" type="ORF">ABN611_39690</name>
</gene>
<dbReference type="AlphaFoldDB" id="A0AAU7TDF0"/>
<accession>A0AAU7TDF0</accession>
<dbReference type="CDD" id="cd11586">
    <property type="entry name" value="VbhA_like"/>
    <property type="match status" value="1"/>
</dbReference>
<dbReference type="EMBL" id="CP158165">
    <property type="protein sequence ID" value="XBV24661.1"/>
    <property type="molecule type" value="Genomic_DNA"/>
</dbReference>